<name>A0A212K6Z0_9BACT</name>
<reference evidence="1" key="1">
    <citation type="submission" date="2016-04" db="EMBL/GenBank/DDBJ databases">
        <authorList>
            <person name="Evans L.H."/>
            <person name="Alamgir A."/>
            <person name="Owens N."/>
            <person name="Weber N.D."/>
            <person name="Virtaneva K."/>
            <person name="Barbian K."/>
            <person name="Babar A."/>
            <person name="Rosenke K."/>
        </authorList>
    </citation>
    <scope>NUCLEOTIDE SEQUENCE</scope>
    <source>
        <strain evidence="1">86-2</strain>
    </source>
</reference>
<proteinExistence type="predicted"/>
<organism evidence="1">
    <name type="scientific">uncultured Dysgonomonas sp</name>
    <dbReference type="NCBI Taxonomy" id="206096"/>
    <lineage>
        <taxon>Bacteria</taxon>
        <taxon>Pseudomonadati</taxon>
        <taxon>Bacteroidota</taxon>
        <taxon>Bacteroidia</taxon>
        <taxon>Bacteroidales</taxon>
        <taxon>Dysgonomonadaceae</taxon>
        <taxon>Dysgonomonas</taxon>
        <taxon>environmental samples</taxon>
    </lineage>
</organism>
<evidence type="ECO:0000313" key="1">
    <source>
        <dbReference type="EMBL" id="SBW07387.1"/>
    </source>
</evidence>
<protein>
    <submittedName>
        <fullName evidence="1">Uncharacterized protein</fullName>
    </submittedName>
</protein>
<dbReference type="RefSeq" id="WP_296951635.1">
    <property type="nucleotide sequence ID" value="NZ_LT599021.1"/>
</dbReference>
<dbReference type="EMBL" id="FLUL01000001">
    <property type="protein sequence ID" value="SBW07387.1"/>
    <property type="molecule type" value="Genomic_DNA"/>
</dbReference>
<gene>
    <name evidence="1" type="ORF">KL86DYS2_13155</name>
</gene>
<dbReference type="AlphaFoldDB" id="A0A212K6Z0"/>
<sequence length="199" mass="23291">MNYIELINLFWQIRRKVRLSSSEADLYYFLMQESNARQWENPFECTNGIICATIGFSEKTMIDARNRLKEKGLIDFEAGQRRLRSPVYTLLYNKKGCRPASKKQVKPEKEGFPFAGDESNAKSAFVVPTFEEVEAYCNQRGGRVDARKFIDFYTAKDWMIGRSKMKNWQAAVRTWEKSEDYMQPVAESKQQKSLGDERF</sequence>
<accession>A0A212K6Z0</accession>